<dbReference type="AlphaFoldDB" id="A0A2M9CX23"/>
<keyword evidence="2" id="KW-0808">Transferase</keyword>
<keyword evidence="3" id="KW-1185">Reference proteome</keyword>
<dbReference type="PANTHER" id="PTHR42912">
    <property type="entry name" value="METHYLTRANSFERASE"/>
    <property type="match status" value="1"/>
</dbReference>
<evidence type="ECO:0000259" key="1">
    <source>
        <dbReference type="Pfam" id="PF13649"/>
    </source>
</evidence>
<dbReference type="RefSeq" id="WP_100314920.1">
    <property type="nucleotide sequence ID" value="NZ_PGFG01000001.1"/>
</dbReference>
<dbReference type="OrthoDB" id="9791837at2"/>
<dbReference type="InterPro" id="IPR050508">
    <property type="entry name" value="Methyltransf_Superfamily"/>
</dbReference>
<organism evidence="2 3">
    <name type="scientific">Thermoflavifilum aggregans</name>
    <dbReference type="NCBI Taxonomy" id="454188"/>
    <lineage>
        <taxon>Bacteria</taxon>
        <taxon>Pseudomonadati</taxon>
        <taxon>Bacteroidota</taxon>
        <taxon>Chitinophagia</taxon>
        <taxon>Chitinophagales</taxon>
        <taxon>Chitinophagaceae</taxon>
        <taxon>Thermoflavifilum</taxon>
    </lineage>
</organism>
<sequence length="236" mass="27165">MKHPLPADKQDFDAFARHYRELHDANIRLSGARSAYFARLKIQILAQYESDEGQYVLDLGCGDGLCTAYMQQSFPSWQLTGVDVSAESIAVAQERRLPGVPFIRYDGRQLPFDSAGFDVIFMAGVLHHVRHDKRLAVLQEARRVARPQGRIYVFEHNPFNPLTRYFVRTCVFDRGVKLLAASEAGQLLRDAGWKVETCRYYIFFPLYRIFQPLRKAERWLARIPLGGQYMIRACAC</sequence>
<dbReference type="InterPro" id="IPR041698">
    <property type="entry name" value="Methyltransf_25"/>
</dbReference>
<keyword evidence="2" id="KW-0489">Methyltransferase</keyword>
<name>A0A2M9CX23_9BACT</name>
<dbReference type="Gene3D" id="3.40.50.150">
    <property type="entry name" value="Vaccinia Virus protein VP39"/>
    <property type="match status" value="1"/>
</dbReference>
<reference evidence="2 3" key="1">
    <citation type="submission" date="2017-11" db="EMBL/GenBank/DDBJ databases">
        <title>Genomic Encyclopedia of Archaeal and Bacterial Type Strains, Phase II (KMG-II): From Individual Species to Whole Genera.</title>
        <authorList>
            <person name="Goeker M."/>
        </authorList>
    </citation>
    <scope>NUCLEOTIDE SEQUENCE [LARGE SCALE GENOMIC DNA]</scope>
    <source>
        <strain evidence="2 3">DSM 27268</strain>
    </source>
</reference>
<protein>
    <submittedName>
        <fullName evidence="2">Methyltransferase family protein</fullName>
    </submittedName>
</protein>
<accession>A0A2M9CX23</accession>
<dbReference type="SUPFAM" id="SSF53335">
    <property type="entry name" value="S-adenosyl-L-methionine-dependent methyltransferases"/>
    <property type="match status" value="1"/>
</dbReference>
<dbReference type="GO" id="GO:0032259">
    <property type="term" value="P:methylation"/>
    <property type="evidence" value="ECO:0007669"/>
    <property type="project" value="UniProtKB-KW"/>
</dbReference>
<dbReference type="Pfam" id="PF13649">
    <property type="entry name" value="Methyltransf_25"/>
    <property type="match status" value="1"/>
</dbReference>
<dbReference type="GO" id="GO:0008168">
    <property type="term" value="F:methyltransferase activity"/>
    <property type="evidence" value="ECO:0007669"/>
    <property type="project" value="UniProtKB-KW"/>
</dbReference>
<dbReference type="CDD" id="cd02440">
    <property type="entry name" value="AdoMet_MTases"/>
    <property type="match status" value="1"/>
</dbReference>
<dbReference type="InterPro" id="IPR029063">
    <property type="entry name" value="SAM-dependent_MTases_sf"/>
</dbReference>
<evidence type="ECO:0000313" key="2">
    <source>
        <dbReference type="EMBL" id="PJJ76443.1"/>
    </source>
</evidence>
<feature type="domain" description="Methyltransferase" evidence="1">
    <location>
        <begin position="56"/>
        <end position="149"/>
    </location>
</feature>
<comment type="caution">
    <text evidence="2">The sequence shown here is derived from an EMBL/GenBank/DDBJ whole genome shotgun (WGS) entry which is preliminary data.</text>
</comment>
<proteinExistence type="predicted"/>
<evidence type="ECO:0000313" key="3">
    <source>
        <dbReference type="Proteomes" id="UP000230000"/>
    </source>
</evidence>
<dbReference type="PANTHER" id="PTHR42912:SF93">
    <property type="entry name" value="N6-ADENOSINE-METHYLTRANSFERASE TMT1A"/>
    <property type="match status" value="1"/>
</dbReference>
<gene>
    <name evidence="2" type="ORF">BXY57_2063</name>
</gene>
<dbReference type="EMBL" id="PGFG01000001">
    <property type="protein sequence ID" value="PJJ76443.1"/>
    <property type="molecule type" value="Genomic_DNA"/>
</dbReference>
<dbReference type="Proteomes" id="UP000230000">
    <property type="component" value="Unassembled WGS sequence"/>
</dbReference>